<keyword evidence="4" id="KW-1185">Reference proteome</keyword>
<reference evidence="3" key="1">
    <citation type="journal article" date="2021" name="Genome Biol. Evol.">
        <title>A High-Quality Reference Genome for a Parasitic Bivalve with Doubly Uniparental Inheritance (Bivalvia: Unionida).</title>
        <authorList>
            <person name="Smith C.H."/>
        </authorList>
    </citation>
    <scope>NUCLEOTIDE SEQUENCE</scope>
    <source>
        <strain evidence="3">CHS0354</strain>
    </source>
</reference>
<gene>
    <name evidence="3" type="ORF">CHS0354_011943</name>
</gene>
<dbReference type="CDD" id="cd00110">
    <property type="entry name" value="LamG"/>
    <property type="match status" value="1"/>
</dbReference>
<evidence type="ECO:0000256" key="1">
    <source>
        <dbReference type="PROSITE-ProRule" id="PRU00122"/>
    </source>
</evidence>
<name>A0AAE0T019_9BIVA</name>
<dbReference type="Pfam" id="PF02210">
    <property type="entry name" value="Laminin_G_2"/>
    <property type="match status" value="1"/>
</dbReference>
<dbReference type="InterPro" id="IPR001791">
    <property type="entry name" value="Laminin_G"/>
</dbReference>
<evidence type="ECO:0000313" key="4">
    <source>
        <dbReference type="Proteomes" id="UP001195483"/>
    </source>
</evidence>
<proteinExistence type="predicted"/>
<evidence type="ECO:0000259" key="2">
    <source>
        <dbReference type="PROSITE" id="PS50025"/>
    </source>
</evidence>
<comment type="caution">
    <text evidence="3">The sequence shown here is derived from an EMBL/GenBank/DDBJ whole genome shotgun (WGS) entry which is preliminary data.</text>
</comment>
<dbReference type="AlphaFoldDB" id="A0AAE0T019"/>
<evidence type="ECO:0000313" key="3">
    <source>
        <dbReference type="EMBL" id="KAK3601340.1"/>
    </source>
</evidence>
<dbReference type="PANTHER" id="PTHR15036">
    <property type="entry name" value="PIKACHURIN-LIKE PROTEIN"/>
    <property type="match status" value="1"/>
</dbReference>
<dbReference type="GO" id="GO:0016020">
    <property type="term" value="C:membrane"/>
    <property type="evidence" value="ECO:0007669"/>
    <property type="project" value="UniProtKB-SubCell"/>
</dbReference>
<reference evidence="3" key="3">
    <citation type="submission" date="2023-05" db="EMBL/GenBank/DDBJ databases">
        <authorList>
            <person name="Smith C.H."/>
        </authorList>
    </citation>
    <scope>NUCLEOTIDE SEQUENCE</scope>
    <source>
        <strain evidence="3">CHS0354</strain>
        <tissue evidence="3">Mantle</tissue>
    </source>
</reference>
<dbReference type="InterPro" id="IPR050372">
    <property type="entry name" value="Neurexin-related_CASP"/>
</dbReference>
<reference evidence="3" key="2">
    <citation type="journal article" date="2021" name="Genome Biol. Evol.">
        <title>Developing a high-quality reference genome for a parasitic bivalve with doubly uniparental inheritance (Bivalvia: Unionida).</title>
        <authorList>
            <person name="Smith C.H."/>
        </authorList>
    </citation>
    <scope>NUCLEOTIDE SEQUENCE</scope>
    <source>
        <strain evidence="3">CHS0354</strain>
        <tissue evidence="3">Mantle</tissue>
    </source>
</reference>
<dbReference type="SUPFAM" id="SSF49899">
    <property type="entry name" value="Concanavalin A-like lectins/glucanases"/>
    <property type="match status" value="1"/>
</dbReference>
<organism evidence="3 4">
    <name type="scientific">Potamilus streckersoni</name>
    <dbReference type="NCBI Taxonomy" id="2493646"/>
    <lineage>
        <taxon>Eukaryota</taxon>
        <taxon>Metazoa</taxon>
        <taxon>Spiralia</taxon>
        <taxon>Lophotrochozoa</taxon>
        <taxon>Mollusca</taxon>
        <taxon>Bivalvia</taxon>
        <taxon>Autobranchia</taxon>
        <taxon>Heteroconchia</taxon>
        <taxon>Palaeoheterodonta</taxon>
        <taxon>Unionida</taxon>
        <taxon>Unionoidea</taxon>
        <taxon>Unionidae</taxon>
        <taxon>Ambleminae</taxon>
        <taxon>Lampsilini</taxon>
        <taxon>Potamilus</taxon>
    </lineage>
</organism>
<comment type="caution">
    <text evidence="1">Lacks conserved residue(s) required for the propagation of feature annotation.</text>
</comment>
<feature type="domain" description="Laminin G" evidence="2">
    <location>
        <begin position="5"/>
        <end position="206"/>
    </location>
</feature>
<dbReference type="PROSITE" id="PS50025">
    <property type="entry name" value="LAM_G_DOMAIN"/>
    <property type="match status" value="1"/>
</dbReference>
<accession>A0AAE0T019</accession>
<sequence>MTANALRFTGEDKSYAKFPKWNACVNATFSFEFKTTQTDGLLMYTDDNGTYDYVEVLLKDGRVRLRMNIVDGKEGSIEMFLASRLNDNRWHRVEIQRNRMETILIVDGMSDSRVAFGSDFSFGDIYKNNFVFFGGLPDYYYTLDQTKLEQLSLPSSYFEKRFMGEIRNVIYGNCTCIPVRGEMIEGKSVEKFPPEACETDNRCGICLCISRDDGPGCRCVGLQCAEGKFIY</sequence>
<dbReference type="EMBL" id="JAEAOA010000734">
    <property type="protein sequence ID" value="KAK3601340.1"/>
    <property type="molecule type" value="Genomic_DNA"/>
</dbReference>
<dbReference type="PANTHER" id="PTHR15036:SF85">
    <property type="entry name" value="SP2353, ISOFORM A"/>
    <property type="match status" value="1"/>
</dbReference>
<dbReference type="Gene3D" id="2.60.120.200">
    <property type="match status" value="1"/>
</dbReference>
<dbReference type="Proteomes" id="UP001195483">
    <property type="component" value="Unassembled WGS sequence"/>
</dbReference>
<dbReference type="InterPro" id="IPR013320">
    <property type="entry name" value="ConA-like_dom_sf"/>
</dbReference>
<protein>
    <recommendedName>
        <fullName evidence="2">Laminin G domain-containing protein</fullName>
    </recommendedName>
</protein>
<dbReference type="SMART" id="SM00282">
    <property type="entry name" value="LamG"/>
    <property type="match status" value="1"/>
</dbReference>